<reference evidence="1" key="1">
    <citation type="submission" date="2014-05" db="EMBL/GenBank/DDBJ databases">
        <authorList>
            <person name="Chronopoulou M."/>
        </authorList>
    </citation>
    <scope>NUCLEOTIDE SEQUENCE</scope>
    <source>
        <tissue evidence="1">Whole organism</tissue>
    </source>
</reference>
<feature type="non-terminal residue" evidence="1">
    <location>
        <position position="1"/>
    </location>
</feature>
<evidence type="ECO:0000313" key="1">
    <source>
        <dbReference type="EMBL" id="CDW21048.1"/>
    </source>
</evidence>
<dbReference type="AlphaFoldDB" id="A0A0K2T4U9"/>
<name>A0A0K2T4U9_LEPSM</name>
<protein>
    <submittedName>
        <fullName evidence="1">Uncharacterized protein</fullName>
    </submittedName>
</protein>
<dbReference type="EMBL" id="HACA01003687">
    <property type="protein sequence ID" value="CDW21048.1"/>
    <property type="molecule type" value="Transcribed_RNA"/>
</dbReference>
<accession>A0A0K2T4U9</accession>
<sequence>HKKKNPGPHVVQFKYWDSKQFKLYRRRVANHQGPLLICQNSPRPECCIDKILGSKVG</sequence>
<proteinExistence type="predicted"/>
<organism evidence="1">
    <name type="scientific">Lepeophtheirus salmonis</name>
    <name type="common">Salmon louse</name>
    <name type="synonym">Caligus salmonis</name>
    <dbReference type="NCBI Taxonomy" id="72036"/>
    <lineage>
        <taxon>Eukaryota</taxon>
        <taxon>Metazoa</taxon>
        <taxon>Ecdysozoa</taxon>
        <taxon>Arthropoda</taxon>
        <taxon>Crustacea</taxon>
        <taxon>Multicrustacea</taxon>
        <taxon>Hexanauplia</taxon>
        <taxon>Copepoda</taxon>
        <taxon>Siphonostomatoida</taxon>
        <taxon>Caligidae</taxon>
        <taxon>Lepeophtheirus</taxon>
    </lineage>
</organism>